<keyword evidence="4" id="KW-1185">Reference proteome</keyword>
<dbReference type="AlphaFoldDB" id="D8JVV0"/>
<dbReference type="Pfam" id="PF11638">
    <property type="entry name" value="DnaA_N"/>
    <property type="match status" value="1"/>
</dbReference>
<dbReference type="KEGG" id="hdn:Hden_1176"/>
<protein>
    <recommendedName>
        <fullName evidence="2">DnaA N-terminal domain-containing protein</fullName>
    </recommendedName>
</protein>
<evidence type="ECO:0000313" key="4">
    <source>
        <dbReference type="Proteomes" id="UP000002033"/>
    </source>
</evidence>
<gene>
    <name evidence="3" type="ordered locus">Hden_1176</name>
</gene>
<organism evidence="3 4">
    <name type="scientific">Hyphomicrobium denitrificans (strain ATCC 51888 / DSM 1869 / NCIMB 11706 / TK 0415)</name>
    <dbReference type="NCBI Taxonomy" id="582899"/>
    <lineage>
        <taxon>Bacteria</taxon>
        <taxon>Pseudomonadati</taxon>
        <taxon>Pseudomonadota</taxon>
        <taxon>Alphaproteobacteria</taxon>
        <taxon>Hyphomicrobiales</taxon>
        <taxon>Hyphomicrobiaceae</taxon>
        <taxon>Hyphomicrobium</taxon>
    </lineage>
</organism>
<accession>D8JVV0</accession>
<dbReference type="HOGENOM" id="CLU_1052808_0_0_5"/>
<proteinExistence type="predicted"/>
<name>D8JVV0_HYPDA</name>
<dbReference type="InterPro" id="IPR038454">
    <property type="entry name" value="DnaA_N_sf"/>
</dbReference>
<evidence type="ECO:0000313" key="3">
    <source>
        <dbReference type="EMBL" id="ADJ22989.1"/>
    </source>
</evidence>
<dbReference type="OrthoDB" id="8266275at2"/>
<feature type="domain" description="DnaA N-terminal" evidence="2">
    <location>
        <begin position="198"/>
        <end position="254"/>
    </location>
</feature>
<dbReference type="Gene3D" id="3.30.300.180">
    <property type="match status" value="1"/>
</dbReference>
<sequence length="274" mass="30520">MSVEALAYVKMLELGERESTATRFVMYVLGENTFNDSFRCRLSQDQIAFEAGRMSVRTLRRHLDTLSGIERAADGSQSVVEPVFIKRHPQFDSTGARIEDAIEIVGFDVWYLDRTRNRKGRSKNDSQPDKMSGGADSTTTGQNDLGGRPDCPGAPDTALSGGTGQQESGHIEDRTKNRTSEDARLSAREDSISAFEVKVSQALRAELGEKVFESWFSKVRFETTGDIVRVQAPLPFVCNWIRQHYGDLVRRVCQAIQSNITSVDFIAQTQGATR</sequence>
<dbReference type="Proteomes" id="UP000002033">
    <property type="component" value="Chromosome"/>
</dbReference>
<evidence type="ECO:0000256" key="1">
    <source>
        <dbReference type="SAM" id="MobiDB-lite"/>
    </source>
</evidence>
<dbReference type="EMBL" id="CP002083">
    <property type="protein sequence ID" value="ADJ22989.1"/>
    <property type="molecule type" value="Genomic_DNA"/>
</dbReference>
<dbReference type="RefSeq" id="WP_013215204.1">
    <property type="nucleotide sequence ID" value="NC_014313.1"/>
</dbReference>
<reference evidence="4" key="1">
    <citation type="journal article" date="2011" name="J. Bacteriol.">
        <title>Genome sequences of eight morphologically diverse alphaproteobacteria.</title>
        <authorList>
            <consortium name="US DOE Joint Genome Institute"/>
            <person name="Brown P.J."/>
            <person name="Kysela D.T."/>
            <person name="Buechlein A."/>
            <person name="Hemmerich C."/>
            <person name="Brun Y.V."/>
        </authorList>
    </citation>
    <scope>NUCLEOTIDE SEQUENCE [LARGE SCALE GENOMIC DNA]</scope>
    <source>
        <strain evidence="4">ATCC 51888 / DSM 1869 / NCIB 11706 / TK 0415</strain>
    </source>
</reference>
<evidence type="ECO:0000259" key="2">
    <source>
        <dbReference type="Pfam" id="PF11638"/>
    </source>
</evidence>
<feature type="region of interest" description="Disordered" evidence="1">
    <location>
        <begin position="118"/>
        <end position="187"/>
    </location>
</feature>
<dbReference type="STRING" id="582899.Hden_1176"/>
<feature type="compositionally biased region" description="Basic and acidic residues" evidence="1">
    <location>
        <begin position="169"/>
        <end position="187"/>
    </location>
</feature>
<dbReference type="InterPro" id="IPR024633">
    <property type="entry name" value="DnaA_N_dom"/>
</dbReference>